<dbReference type="PANTHER" id="PTHR46193">
    <property type="entry name" value="6-PHOSPHOGLUCONATE PHOSPHATASE"/>
    <property type="match status" value="1"/>
</dbReference>
<dbReference type="InterPro" id="IPR023198">
    <property type="entry name" value="PGP-like_dom2"/>
</dbReference>
<keyword evidence="3" id="KW-0479">Metal-binding</keyword>
<keyword evidence="4" id="KW-0460">Magnesium</keyword>
<dbReference type="CDD" id="cd07505">
    <property type="entry name" value="HAD_BPGM-like"/>
    <property type="match status" value="1"/>
</dbReference>
<evidence type="ECO:0000256" key="2">
    <source>
        <dbReference type="ARBA" id="ARBA00006171"/>
    </source>
</evidence>
<organism evidence="6 7">
    <name type="scientific">Butyricicoccus porcorum</name>
    <dbReference type="NCBI Taxonomy" id="1945634"/>
    <lineage>
        <taxon>Bacteria</taxon>
        <taxon>Bacillati</taxon>
        <taxon>Bacillota</taxon>
        <taxon>Clostridia</taxon>
        <taxon>Eubacteriales</taxon>
        <taxon>Butyricicoccaceae</taxon>
        <taxon>Butyricicoccus</taxon>
    </lineage>
</organism>
<dbReference type="InterPro" id="IPR006439">
    <property type="entry name" value="HAD-SF_hydro_IA"/>
</dbReference>
<evidence type="ECO:0008006" key="8">
    <source>
        <dbReference type="Google" id="ProtNLM"/>
    </source>
</evidence>
<dbReference type="NCBIfam" id="TIGR01509">
    <property type="entry name" value="HAD-SF-IA-v3"/>
    <property type="match status" value="1"/>
</dbReference>
<proteinExistence type="inferred from homology"/>
<dbReference type="SFLD" id="SFLDS00003">
    <property type="entry name" value="Haloacid_Dehalogenase"/>
    <property type="match status" value="1"/>
</dbReference>
<dbReference type="PANTHER" id="PTHR46193:SF18">
    <property type="entry name" value="HEXITOL PHOSPHATASE B"/>
    <property type="match status" value="1"/>
</dbReference>
<dbReference type="InterPro" id="IPR051600">
    <property type="entry name" value="Beta-PGM-like"/>
</dbReference>
<sequence>MVDFAVIFDFNGTMLFDTQIQFRAWNDLAEETLGHGLSEEEFLHCTNGRPSRETVEYFWGDVGEAQMGELVARKREKYKQLCLAHPEIFHLADGITQVLDLLKKNGILFTIATSSNPRSMDFYFEHLGLATWFNRETVVCSDRRFPGKPAPDIYRIAAQELGFPPEQCVVVEDALAGAYAAHGAGIGYIVVIDPDSSGDIWIGDQVDCVISEYHDLYEQLCNIIHAFHSEAE</sequence>
<dbReference type="EMBL" id="NHOC01000004">
    <property type="protein sequence ID" value="OUM21045.1"/>
    <property type="molecule type" value="Genomic_DNA"/>
</dbReference>
<dbReference type="InterPro" id="IPR036412">
    <property type="entry name" value="HAD-like_sf"/>
</dbReference>
<evidence type="ECO:0000256" key="1">
    <source>
        <dbReference type="ARBA" id="ARBA00001946"/>
    </source>
</evidence>
<dbReference type="Proteomes" id="UP000194903">
    <property type="component" value="Unassembled WGS sequence"/>
</dbReference>
<evidence type="ECO:0000256" key="4">
    <source>
        <dbReference type="ARBA" id="ARBA00022842"/>
    </source>
</evidence>
<dbReference type="OrthoDB" id="9797743at2"/>
<evidence type="ECO:0000256" key="3">
    <source>
        <dbReference type="ARBA" id="ARBA00022723"/>
    </source>
</evidence>
<dbReference type="Pfam" id="PF00702">
    <property type="entry name" value="Hydrolase"/>
    <property type="match status" value="1"/>
</dbReference>
<evidence type="ECO:0000313" key="6">
    <source>
        <dbReference type="EMBL" id="OUM21045.1"/>
    </source>
</evidence>
<dbReference type="AlphaFoldDB" id="A0A252F5J7"/>
<comment type="similarity">
    <text evidence="2">Belongs to the HAD-like hydrolase superfamily. CbbY/CbbZ/Gph/YieH family.</text>
</comment>
<accession>A0A252F5J7</accession>
<dbReference type="SUPFAM" id="SSF56784">
    <property type="entry name" value="HAD-like"/>
    <property type="match status" value="1"/>
</dbReference>
<comment type="cofactor">
    <cofactor evidence="1">
        <name>Mg(2+)</name>
        <dbReference type="ChEBI" id="CHEBI:18420"/>
    </cofactor>
</comment>
<dbReference type="GO" id="GO:0003824">
    <property type="term" value="F:catalytic activity"/>
    <property type="evidence" value="ECO:0007669"/>
    <property type="project" value="UniProtKB-ARBA"/>
</dbReference>
<dbReference type="RefSeq" id="WP_087018571.1">
    <property type="nucleotide sequence ID" value="NZ_CP178353.1"/>
</dbReference>
<dbReference type="SFLD" id="SFLDG01129">
    <property type="entry name" value="C1.5:_HAD__Beta-PGM__Phosphata"/>
    <property type="match status" value="1"/>
</dbReference>
<keyword evidence="5" id="KW-0119">Carbohydrate metabolism</keyword>
<keyword evidence="7" id="KW-1185">Reference proteome</keyword>
<protein>
    <recommendedName>
        <fullName evidence="8">Haloacid dehalogenase</fullName>
    </recommendedName>
</protein>
<dbReference type="GO" id="GO:0046872">
    <property type="term" value="F:metal ion binding"/>
    <property type="evidence" value="ECO:0007669"/>
    <property type="project" value="UniProtKB-KW"/>
</dbReference>
<reference evidence="6 7" key="1">
    <citation type="submission" date="2017-05" db="EMBL/GenBank/DDBJ databases">
        <title>Butyricicoccus porcorum sp. nov. a butyrate-producing bacterium from the swine intestinal tract.</title>
        <authorList>
            <person name="Trachsel J."/>
            <person name="Humphrey S."/>
            <person name="Allen H.K."/>
        </authorList>
    </citation>
    <scope>NUCLEOTIDE SEQUENCE [LARGE SCALE GENOMIC DNA]</scope>
    <source>
        <strain evidence="6">BB10</strain>
    </source>
</reference>
<name>A0A252F5J7_9FIRM</name>
<dbReference type="PRINTS" id="PR00413">
    <property type="entry name" value="HADHALOGNASE"/>
</dbReference>
<evidence type="ECO:0000256" key="5">
    <source>
        <dbReference type="ARBA" id="ARBA00023277"/>
    </source>
</evidence>
<comment type="caution">
    <text evidence="6">The sequence shown here is derived from an EMBL/GenBank/DDBJ whole genome shotgun (WGS) entry which is preliminary data.</text>
</comment>
<dbReference type="InterPro" id="IPR023214">
    <property type="entry name" value="HAD_sf"/>
</dbReference>
<dbReference type="Gene3D" id="1.10.150.240">
    <property type="entry name" value="Putative phosphatase, domain 2"/>
    <property type="match status" value="1"/>
</dbReference>
<gene>
    <name evidence="6" type="ORF">CBW42_05540</name>
</gene>
<evidence type="ECO:0000313" key="7">
    <source>
        <dbReference type="Proteomes" id="UP000194903"/>
    </source>
</evidence>
<dbReference type="Gene3D" id="3.40.50.1000">
    <property type="entry name" value="HAD superfamily/HAD-like"/>
    <property type="match status" value="1"/>
</dbReference>